<proteinExistence type="predicted"/>
<evidence type="ECO:0000313" key="2">
    <source>
        <dbReference type="Proteomes" id="UP000000458"/>
    </source>
</evidence>
<dbReference type="GeneID" id="13993515"/>
<evidence type="ECO:0008006" key="3">
    <source>
        <dbReference type="Google" id="ProtNLM"/>
    </source>
</evidence>
<evidence type="ECO:0000313" key="1">
    <source>
        <dbReference type="EMBL" id="AFC21376.1"/>
    </source>
</evidence>
<organism evidence="1 2">
    <name type="scientific">Cronobacter phage vB_CsaM_GAP31</name>
    <dbReference type="NCBI Taxonomy" id="1141135"/>
    <lineage>
        <taxon>Viruses</taxon>
        <taxon>Duplodnaviria</taxon>
        <taxon>Heunggongvirae</taxon>
        <taxon>Uroviricota</taxon>
        <taxon>Caudoviricetes</taxon>
        <taxon>Vequintavirinae</taxon>
        <taxon>Seunavirus</taxon>
        <taxon>Seunavirus GAP31</taxon>
    </lineage>
</organism>
<dbReference type="KEGG" id="vg:13993515"/>
<dbReference type="EMBL" id="JN882284">
    <property type="protein sequence ID" value="AFC21376.1"/>
    <property type="molecule type" value="Genomic_DNA"/>
</dbReference>
<gene>
    <name evidence="1" type="ORF">GAP31_195</name>
</gene>
<dbReference type="PROSITE" id="PS51257">
    <property type="entry name" value="PROKAR_LIPOPROTEIN"/>
    <property type="match status" value="1"/>
</dbReference>
<reference evidence="1 2" key="1">
    <citation type="journal article" date="2012" name="J. Virol.">
        <title>Genome Sequence of Cronobacter sakazakii Myovirus vB_CsaM_GAP31.</title>
        <authorList>
            <person name="Abbasifar R."/>
            <person name="Kropinski A.M."/>
            <person name="Sabour P.M."/>
            <person name="Ackermann H.W."/>
            <person name="Alanis Villa A."/>
            <person name="Abbasifar A."/>
            <person name="Griffiths M.W."/>
        </authorList>
    </citation>
    <scope>NUCLEOTIDE SEQUENCE [LARGE SCALE GENOMIC DNA]</scope>
</reference>
<name>K4F5F7_9CAUD</name>
<dbReference type="OrthoDB" id="24095at10239"/>
<protein>
    <recommendedName>
        <fullName evidence="3">O-spanin</fullName>
    </recommendedName>
</protein>
<dbReference type="Proteomes" id="UP000000458">
    <property type="component" value="Segment"/>
</dbReference>
<sequence>MRKTIIAVLVATALVSGCRNPPEVVPVVQKFNPAEVLAKPPAGAMIDPVEPTPLPYGADNSVNSAIMKKNNIDGANDRSKLRILQQYIRNIFDPKK</sequence>
<accession>K4F5F7</accession>
<keyword evidence="2" id="KW-1185">Reference proteome</keyword>
<dbReference type="RefSeq" id="YP_006987031.1">
    <property type="nucleotide sequence ID" value="NC_019400.1"/>
</dbReference>